<name>A0A926EF63_9FIRM</name>
<feature type="compositionally biased region" description="Polar residues" evidence="1">
    <location>
        <begin position="56"/>
        <end position="66"/>
    </location>
</feature>
<dbReference type="NCBIfam" id="TIGR02870">
    <property type="entry name" value="spore_II_D"/>
    <property type="match status" value="1"/>
</dbReference>
<dbReference type="InterPro" id="IPR013693">
    <property type="entry name" value="SpoIID/LytB_N"/>
</dbReference>
<evidence type="ECO:0000259" key="2">
    <source>
        <dbReference type="Pfam" id="PF08486"/>
    </source>
</evidence>
<sequence>MWKWNVCFLCLIGVLLFTVPLLSLGGLPSSPAPPASSGQSAPQGGKPQPISPVDTPAQTPVQTPASTDGALKSDGYFQILDETTGKVAKVKERDYVIGAVCAEMPPTFHAEALKAQAVASHTYALRLREQQKQSPTDSLKGADFSADPSHWLGYVTRDQAKERFGENFDLYYGKIEKAVDEVLHMGLSYNNSPIVAAYHAISPGATENSENIWSSSCDYLRSVDSSGDEIAPGYESTVTLSKAEVQKILTTAYPSIALDPSEKKWIQILSQSDSGTVLTASVGDQTLTGTQIRSLFSLRSPHFTVSYQDGSFTFFVKGYGHGVGLSQYGADYMARQGSDYTEILTHYYTGVSLVNIDF</sequence>
<dbReference type="InterPro" id="IPR013486">
    <property type="entry name" value="SpoIID/LytB"/>
</dbReference>
<evidence type="ECO:0000313" key="3">
    <source>
        <dbReference type="EMBL" id="MBC8571044.1"/>
    </source>
</evidence>
<evidence type="ECO:0000256" key="1">
    <source>
        <dbReference type="SAM" id="MobiDB-lite"/>
    </source>
</evidence>
<protein>
    <submittedName>
        <fullName evidence="3">Stage II sporulation protein D</fullName>
    </submittedName>
</protein>
<organism evidence="3 4">
    <name type="scientific">Zongyangia hominis</name>
    <dbReference type="NCBI Taxonomy" id="2763677"/>
    <lineage>
        <taxon>Bacteria</taxon>
        <taxon>Bacillati</taxon>
        <taxon>Bacillota</taxon>
        <taxon>Clostridia</taxon>
        <taxon>Eubacteriales</taxon>
        <taxon>Oscillospiraceae</taxon>
        <taxon>Zongyangia</taxon>
    </lineage>
</organism>
<dbReference type="InterPro" id="IPR014225">
    <property type="entry name" value="Spore_II_D_firmicutes"/>
</dbReference>
<dbReference type="GO" id="GO:0030435">
    <property type="term" value="P:sporulation resulting in formation of a cellular spore"/>
    <property type="evidence" value="ECO:0007669"/>
    <property type="project" value="InterPro"/>
</dbReference>
<evidence type="ECO:0000313" key="4">
    <source>
        <dbReference type="Proteomes" id="UP000660861"/>
    </source>
</evidence>
<comment type="caution">
    <text evidence="3">The sequence shown here is derived from an EMBL/GenBank/DDBJ whole genome shotgun (WGS) entry which is preliminary data.</text>
</comment>
<dbReference type="RefSeq" id="WP_262398134.1">
    <property type="nucleotide sequence ID" value="NZ_JACRTC010000006.1"/>
</dbReference>
<dbReference type="Pfam" id="PF08486">
    <property type="entry name" value="SpoIID"/>
    <property type="match status" value="1"/>
</dbReference>
<accession>A0A926EF63</accession>
<feature type="region of interest" description="Disordered" evidence="1">
    <location>
        <begin position="29"/>
        <end position="69"/>
    </location>
</feature>
<feature type="compositionally biased region" description="Low complexity" evidence="1">
    <location>
        <begin position="29"/>
        <end position="48"/>
    </location>
</feature>
<dbReference type="NCBIfam" id="TIGR02669">
    <property type="entry name" value="SpoIID_LytB"/>
    <property type="match status" value="1"/>
</dbReference>
<dbReference type="EMBL" id="JACRTC010000006">
    <property type="protein sequence ID" value="MBC8571044.1"/>
    <property type="molecule type" value="Genomic_DNA"/>
</dbReference>
<gene>
    <name evidence="3" type="primary">spoIID</name>
    <name evidence="3" type="ORF">H8709_09410</name>
</gene>
<proteinExistence type="predicted"/>
<reference evidence="3" key="1">
    <citation type="submission" date="2020-08" db="EMBL/GenBank/DDBJ databases">
        <title>Genome public.</title>
        <authorList>
            <person name="Liu C."/>
            <person name="Sun Q."/>
        </authorList>
    </citation>
    <scope>NUCLEOTIDE SEQUENCE</scope>
    <source>
        <strain evidence="3">NSJ-54</strain>
    </source>
</reference>
<dbReference type="AlphaFoldDB" id="A0A926EF63"/>
<dbReference type="Proteomes" id="UP000660861">
    <property type="component" value="Unassembled WGS sequence"/>
</dbReference>
<feature type="domain" description="Sporulation stage II protein D amidase enhancer LytB N-terminal" evidence="2">
    <location>
        <begin position="83"/>
        <end position="189"/>
    </location>
</feature>
<keyword evidence="4" id="KW-1185">Reference proteome</keyword>